<feature type="binding site" evidence="7">
    <location>
        <position position="185"/>
    </location>
    <ligand>
        <name>substrate</name>
    </ligand>
</feature>
<dbReference type="GO" id="GO:0005829">
    <property type="term" value="C:cytosol"/>
    <property type="evidence" value="ECO:0007669"/>
    <property type="project" value="TreeGrafter"/>
</dbReference>
<dbReference type="SUPFAM" id="SSF51735">
    <property type="entry name" value="NAD(P)-binding Rossmann-fold domains"/>
    <property type="match status" value="1"/>
</dbReference>
<feature type="binding site" evidence="7">
    <location>
        <position position="46"/>
    </location>
    <ligand>
        <name>NADP(+)</name>
        <dbReference type="ChEBI" id="CHEBI:58349"/>
    </ligand>
</feature>
<evidence type="ECO:0000256" key="1">
    <source>
        <dbReference type="ARBA" id="ARBA00004937"/>
    </source>
</evidence>
<evidence type="ECO:0000259" key="9">
    <source>
        <dbReference type="Pfam" id="PF02781"/>
    </source>
</evidence>
<keyword evidence="11" id="KW-1185">Reference proteome</keyword>
<comment type="caution">
    <text evidence="7">Lacks conserved residue(s) required for the propagation of feature annotation.</text>
</comment>
<dbReference type="PIRSF" id="PIRSF000110">
    <property type="entry name" value="G6PD"/>
    <property type="match status" value="1"/>
</dbReference>
<comment type="function">
    <text evidence="7">Catalyzes the oxidation of glucose 6-phosphate to 6-phosphogluconolactone.</text>
</comment>
<dbReference type="PANTHER" id="PTHR23429:SF0">
    <property type="entry name" value="GLUCOSE-6-PHOSPHATE 1-DEHYDROGENASE"/>
    <property type="match status" value="1"/>
</dbReference>
<dbReference type="Gene3D" id="3.40.50.720">
    <property type="entry name" value="NAD(P)-binding Rossmann-like Domain"/>
    <property type="match status" value="1"/>
</dbReference>
<proteinExistence type="inferred from homology"/>
<dbReference type="InterPro" id="IPR036291">
    <property type="entry name" value="NAD(P)-bd_dom_sf"/>
</dbReference>
<dbReference type="OrthoDB" id="9802739at2"/>
<feature type="binding site" evidence="7">
    <location>
        <position position="343"/>
    </location>
    <ligand>
        <name>substrate</name>
    </ligand>
</feature>
<dbReference type="InterPro" id="IPR022675">
    <property type="entry name" value="G6P_DH_C"/>
</dbReference>
<keyword evidence="3 7" id="KW-0313">Glucose metabolism</keyword>
<evidence type="ECO:0000256" key="7">
    <source>
        <dbReference type="HAMAP-Rule" id="MF_00966"/>
    </source>
</evidence>
<dbReference type="PANTHER" id="PTHR23429">
    <property type="entry name" value="GLUCOSE-6-PHOSPHATE 1-DEHYDROGENASE G6PD"/>
    <property type="match status" value="1"/>
</dbReference>
<comment type="catalytic activity">
    <reaction evidence="7">
        <text>D-glucose 6-phosphate + NADP(+) = 6-phospho-D-glucono-1,5-lactone + NADPH + H(+)</text>
        <dbReference type="Rhea" id="RHEA:15841"/>
        <dbReference type="ChEBI" id="CHEBI:15378"/>
        <dbReference type="ChEBI" id="CHEBI:57783"/>
        <dbReference type="ChEBI" id="CHEBI:57955"/>
        <dbReference type="ChEBI" id="CHEBI:58349"/>
        <dbReference type="ChEBI" id="CHEBI:61548"/>
        <dbReference type="EC" id="1.1.1.49"/>
    </reaction>
</comment>
<feature type="binding site" evidence="7">
    <location>
        <position position="238"/>
    </location>
    <ligand>
        <name>substrate</name>
    </ligand>
</feature>
<evidence type="ECO:0000256" key="5">
    <source>
        <dbReference type="ARBA" id="ARBA00023002"/>
    </source>
</evidence>
<accession>I6Z270</accession>
<feature type="binding site" evidence="7">
    <location>
        <position position="219"/>
    </location>
    <ligand>
        <name>substrate</name>
    </ligand>
</feature>
<dbReference type="Gene3D" id="3.30.360.10">
    <property type="entry name" value="Dihydrodipicolinate Reductase, domain 2"/>
    <property type="match status" value="1"/>
</dbReference>
<dbReference type="EMBL" id="CP003557">
    <property type="protein sequence ID" value="AFN73245.1"/>
    <property type="molecule type" value="Genomic_DNA"/>
</dbReference>
<dbReference type="EC" id="1.1.1.49" evidence="7"/>
<protein>
    <recommendedName>
        <fullName evidence="7">Glucose-6-phosphate 1-dehydrogenase</fullName>
        <shortName evidence="7">G6PD</shortName>
        <ecNumber evidence="7">1.1.1.49</ecNumber>
    </recommendedName>
</protein>
<dbReference type="SUPFAM" id="SSF55347">
    <property type="entry name" value="Glyceraldehyde-3-phosphate dehydrogenase-like, C-terminal domain"/>
    <property type="match status" value="1"/>
</dbReference>
<dbReference type="eggNOG" id="COG0364">
    <property type="taxonomic scope" value="Bacteria"/>
</dbReference>
<feature type="binding site" evidence="7">
    <location>
        <position position="151"/>
    </location>
    <ligand>
        <name>NADP(+)</name>
        <dbReference type="ChEBI" id="CHEBI:58349"/>
    </ligand>
</feature>
<keyword evidence="4 7" id="KW-0521">NADP</keyword>
<dbReference type="UniPathway" id="UPA00115">
    <property type="reaction ID" value="UER00408"/>
</dbReference>
<keyword evidence="5 7" id="KW-0560">Oxidoreductase</keyword>
<dbReference type="Proteomes" id="UP000009011">
    <property type="component" value="Chromosome"/>
</dbReference>
<dbReference type="HOGENOM" id="CLU_013524_5_0_10"/>
<dbReference type="Pfam" id="PF00479">
    <property type="entry name" value="G6PD_N"/>
    <property type="match status" value="1"/>
</dbReference>
<evidence type="ECO:0000259" key="8">
    <source>
        <dbReference type="Pfam" id="PF00479"/>
    </source>
</evidence>
<dbReference type="AlphaFoldDB" id="I6Z270"/>
<dbReference type="GO" id="GO:0004345">
    <property type="term" value="F:glucose-6-phosphate dehydrogenase activity"/>
    <property type="evidence" value="ECO:0007669"/>
    <property type="project" value="UniProtKB-UniRule"/>
</dbReference>
<sequence length="505" mass="58520">MNNDKHIYTIFGASGDLTRRKLIPALYSLYVQNLLPDKFIILGAARSPLSNEDFRNIMKESILNSNEIHDKSSAEEFLKHLYYIGLQYDNPNDYIQLKEYLEKLRSKFDIPGNTIFYLSTPPSLYKVIPVHLAAVGLNETDDGWKRLIIEKPFGFDLQSAIELKDLLLKDWKEEQIYRIDHYLGKETVQNVLVTRFSNGIFEPLWNRNYIHHIEVTAAENIGIENRGGYYDSIGALRDMIQNHLLQVVGLISMEPPSSLEPLSIRNEILKVFQSLRPLRREEVAKYAVRGQYISSVINNETVKGYREEKNIKPDSKTETFAAIKFYIDNWRWGGVPFYIRTGKRLPTRVTEVVIHFKPTPHFLFTRKNIQEACNKLILRIQPDEGMLLEIGIKTPGAGFEVQNIDLDFRYSELAHQRIPGAYERLLHDTIRGDNTLFARTGEVIEAWKFLTPILEEWSNNPNVPLYGYPAGTWGPKEADNLFDDENQTWHFPCRNLTNSNLYCEL</sequence>
<dbReference type="PROSITE" id="PS00069">
    <property type="entry name" value="G6P_DEHYDROGENASE"/>
    <property type="match status" value="1"/>
</dbReference>
<evidence type="ECO:0000256" key="4">
    <source>
        <dbReference type="ARBA" id="ARBA00022857"/>
    </source>
</evidence>
<feature type="binding site" evidence="7">
    <location>
        <begin position="12"/>
        <end position="19"/>
    </location>
    <ligand>
        <name>NADP(+)</name>
        <dbReference type="ChEBI" id="CHEBI:58349"/>
    </ligand>
</feature>
<evidence type="ECO:0000256" key="3">
    <source>
        <dbReference type="ARBA" id="ARBA00022526"/>
    </source>
</evidence>
<dbReference type="HAMAP" id="MF_00966">
    <property type="entry name" value="G6PD"/>
    <property type="match status" value="1"/>
</dbReference>
<dbReference type="PATRIC" id="fig|1191523.3.peg.1"/>
<evidence type="ECO:0000313" key="11">
    <source>
        <dbReference type="Proteomes" id="UP000009011"/>
    </source>
</evidence>
<comment type="pathway">
    <text evidence="1 7">Carbohydrate degradation; pentose phosphate pathway; D-ribulose 5-phosphate from D-glucose 6-phosphate (oxidative stage): step 1/3.</text>
</comment>
<dbReference type="NCBIfam" id="TIGR00871">
    <property type="entry name" value="zwf"/>
    <property type="match status" value="1"/>
</dbReference>
<gene>
    <name evidence="7" type="primary">zwf</name>
    <name evidence="10" type="ordered locus">MROS_0001</name>
</gene>
<dbReference type="GO" id="GO:0050661">
    <property type="term" value="F:NADP binding"/>
    <property type="evidence" value="ECO:0007669"/>
    <property type="project" value="UniProtKB-UniRule"/>
</dbReference>
<evidence type="ECO:0000313" key="10">
    <source>
        <dbReference type="EMBL" id="AFN73245.1"/>
    </source>
</evidence>
<keyword evidence="6 7" id="KW-0119">Carbohydrate metabolism</keyword>
<feature type="domain" description="Glucose-6-phosphate dehydrogenase NAD-binding" evidence="8">
    <location>
        <begin position="10"/>
        <end position="190"/>
    </location>
</feature>
<dbReference type="InterPro" id="IPR019796">
    <property type="entry name" value="G6P_DH_AS"/>
</dbReference>
<name>I6Z270_MELRP</name>
<comment type="similarity">
    <text evidence="2 7">Belongs to the glucose-6-phosphate dehydrogenase family.</text>
</comment>
<reference evidence="10 11" key="1">
    <citation type="journal article" date="2013" name="PLoS ONE">
        <title>Genomic analysis of Melioribacter roseus, facultatively anaerobic organotrophic bacterium representing a novel deep lineage within Bacteriodetes/Chlorobi group.</title>
        <authorList>
            <person name="Kadnikov V.V."/>
            <person name="Mardanov A.V."/>
            <person name="Podosokorskaya O.A."/>
            <person name="Gavrilov S.N."/>
            <person name="Kublanov I.V."/>
            <person name="Beletsky A.V."/>
            <person name="Bonch-Osmolovskaya E.A."/>
            <person name="Ravin N.V."/>
        </authorList>
    </citation>
    <scope>NUCLEOTIDE SEQUENCE [LARGE SCALE GENOMIC DNA]</scope>
    <source>
        <strain evidence="11">JCM 17771 / P3M-2</strain>
    </source>
</reference>
<feature type="active site" description="Proton acceptor" evidence="7">
    <location>
        <position position="243"/>
    </location>
</feature>
<dbReference type="InterPro" id="IPR022674">
    <property type="entry name" value="G6P_DH_NAD-bd"/>
</dbReference>
<feature type="domain" description="Glucose-6-phosphate dehydrogenase C-terminal" evidence="9">
    <location>
        <begin position="192"/>
        <end position="490"/>
    </location>
</feature>
<dbReference type="PRINTS" id="PR00079">
    <property type="entry name" value="G6PDHDRGNASE"/>
</dbReference>
<dbReference type="InterPro" id="IPR001282">
    <property type="entry name" value="G6P_DH"/>
</dbReference>
<organism evidence="10 11">
    <name type="scientific">Melioribacter roseus (strain DSM 23840 / JCM 17771 / VKM B-2668 / P3M-2)</name>
    <dbReference type="NCBI Taxonomy" id="1191523"/>
    <lineage>
        <taxon>Bacteria</taxon>
        <taxon>Pseudomonadati</taxon>
        <taxon>Ignavibacteriota</taxon>
        <taxon>Ignavibacteria</taxon>
        <taxon>Ignavibacteriales</taxon>
        <taxon>Melioribacteraceae</taxon>
        <taxon>Melioribacter</taxon>
    </lineage>
</organism>
<dbReference type="GO" id="GO:0009051">
    <property type="term" value="P:pentose-phosphate shunt, oxidative branch"/>
    <property type="evidence" value="ECO:0007669"/>
    <property type="project" value="TreeGrafter"/>
</dbReference>
<evidence type="ECO:0000256" key="2">
    <source>
        <dbReference type="ARBA" id="ARBA00009975"/>
    </source>
</evidence>
<dbReference type="KEGG" id="mro:MROS_0001"/>
<dbReference type="RefSeq" id="WP_014854682.1">
    <property type="nucleotide sequence ID" value="NC_018178.1"/>
</dbReference>
<dbReference type="STRING" id="1191523.MROS_0001"/>
<evidence type="ECO:0000256" key="6">
    <source>
        <dbReference type="ARBA" id="ARBA00023277"/>
    </source>
</evidence>
<dbReference type="Pfam" id="PF02781">
    <property type="entry name" value="G6PD_C"/>
    <property type="match status" value="1"/>
</dbReference>
<feature type="binding site" evidence="7">
    <location>
        <position position="181"/>
    </location>
    <ligand>
        <name>substrate</name>
    </ligand>
</feature>
<dbReference type="GO" id="GO:0006006">
    <property type="term" value="P:glucose metabolic process"/>
    <property type="evidence" value="ECO:0007669"/>
    <property type="project" value="UniProtKB-KW"/>
</dbReference>